<dbReference type="EMBL" id="KV448728">
    <property type="protein sequence ID" value="OAX33668.1"/>
    <property type="molecule type" value="Genomic_DNA"/>
</dbReference>
<evidence type="ECO:0000313" key="1">
    <source>
        <dbReference type="EMBL" id="OAX33668.1"/>
    </source>
</evidence>
<evidence type="ECO:0000313" key="2">
    <source>
        <dbReference type="Proteomes" id="UP000092154"/>
    </source>
</evidence>
<keyword evidence="2" id="KW-1185">Reference proteome</keyword>
<proteinExistence type="predicted"/>
<dbReference type="Proteomes" id="UP000092154">
    <property type="component" value="Unassembled WGS sequence"/>
</dbReference>
<name>A0A1B7MM14_9AGAM</name>
<sequence length="217" mass="23944">MQDPEEFDCVLKHSNDPITLQIQLAEFNIIPSIRAPLSIMRLTQGSLQLSALKPYCAVGELKSECHKSVSALDADVEFECRTLLAVHEAENFILLVGVEPHSVLAKYSSVVTLCTLVIKSLMSYPDSLNGDCSHLKVTRSLGVDEFRTVTGDGRLSFKLGIPMVFSVHSGVTCLISIGRYQIRVTKACATYVKHFSRRIKLKRLGAVNKPTCFITVS</sequence>
<gene>
    <name evidence="1" type="ORF">K503DRAFT_504950</name>
</gene>
<reference evidence="1 2" key="1">
    <citation type="submission" date="2016-06" db="EMBL/GenBank/DDBJ databases">
        <title>Comparative genomics of the ectomycorrhizal sister species Rhizopogon vinicolor and Rhizopogon vesiculosus (Basidiomycota: Boletales) reveals a divergence of the mating type B locus.</title>
        <authorList>
            <consortium name="DOE Joint Genome Institute"/>
            <person name="Mujic A.B."/>
            <person name="Kuo A."/>
            <person name="Tritt A."/>
            <person name="Lipzen A."/>
            <person name="Chen C."/>
            <person name="Johnson J."/>
            <person name="Sharma A."/>
            <person name="Barry K."/>
            <person name="Grigoriev I.V."/>
            <person name="Spatafora J.W."/>
        </authorList>
    </citation>
    <scope>NUCLEOTIDE SEQUENCE [LARGE SCALE GENOMIC DNA]</scope>
    <source>
        <strain evidence="1 2">AM-OR11-026</strain>
    </source>
</reference>
<organism evidence="1 2">
    <name type="scientific">Rhizopogon vinicolor AM-OR11-026</name>
    <dbReference type="NCBI Taxonomy" id="1314800"/>
    <lineage>
        <taxon>Eukaryota</taxon>
        <taxon>Fungi</taxon>
        <taxon>Dikarya</taxon>
        <taxon>Basidiomycota</taxon>
        <taxon>Agaricomycotina</taxon>
        <taxon>Agaricomycetes</taxon>
        <taxon>Agaricomycetidae</taxon>
        <taxon>Boletales</taxon>
        <taxon>Suillineae</taxon>
        <taxon>Rhizopogonaceae</taxon>
        <taxon>Rhizopogon</taxon>
    </lineage>
</organism>
<dbReference type="InParanoid" id="A0A1B7MM14"/>
<accession>A0A1B7MM14</accession>
<protein>
    <submittedName>
        <fullName evidence="1">Uncharacterized protein</fullName>
    </submittedName>
</protein>
<dbReference type="AlphaFoldDB" id="A0A1B7MM14"/>